<keyword evidence="6" id="KW-0460">Magnesium</keyword>
<dbReference type="InterPro" id="IPR006171">
    <property type="entry name" value="TOPRIM_dom"/>
</dbReference>
<evidence type="ECO:0000256" key="12">
    <source>
        <dbReference type="SAM" id="MobiDB-lite"/>
    </source>
</evidence>
<sequence length="684" mass="75108">MQDDSNDLFATLPSQPAAERPAPDEAPVPARAAPPAASGEGSGGYDASAIRVLEGLEPVRMRPGMYIGGTDEKALHHLFAEVIDNSMDEAVAGHANFIEVNLDAEGFLTVTDNGRGIPVENHPQMPGKSTLEVILTVLHAGGKFDGKAYETSGGLHGVGVSVVNALSDHLEVEVARNRKLYRQRFSRGKPVAPLEELGDVHNRRGTKVRFHPDPEIFGAHARFDPGRVFRMARSKAYLFGGVEIRWSCDPSLLPEGSDTPEKAVFHFPGGLKDYLQATLGKEYTVTREIFAGKSEKSGGHGSLEWAVTWYGGDSLIHSYCNTIPTADGGTHEAGLRIALTKGLKNYAELTQNKRAAAITTDDVMISAVGMLSVFIREPEFVGQTKDKLATVEAQRIVENALRDPFDHYLADNPAEAAKLLDWVIERAEERLRRRKEKEVSRKTAVRKLRLPGKLADCSQNSAEGAELFIVEGDSAGGSAKQARNRANQAILPLRGKILNVASAGREKLGANQQISDLVQALGCGTRSKYREEDLRYERVIVMTDADVDGAHIASLLITFFYQEMPDLIRGGHLYLAVPPLYRISQGGKTLYARDDLHREELMRTEFNGRGKVEIGRFKGLGEMLPAQLKETTMDPAKRTLLKVEIDDIDFEGTRTAVDDLMGTKPEARFRFIQDRAVFAENLDI</sequence>
<dbReference type="InterPro" id="IPR003594">
    <property type="entry name" value="HATPase_dom"/>
</dbReference>
<dbReference type="InterPro" id="IPR000565">
    <property type="entry name" value="Topo_IIA_B"/>
</dbReference>
<dbReference type="Gene3D" id="3.30.230.10">
    <property type="match status" value="1"/>
</dbReference>
<dbReference type="InterPro" id="IPR036890">
    <property type="entry name" value="HATPase_C_sf"/>
</dbReference>
<dbReference type="Proteomes" id="UP000535406">
    <property type="component" value="Unassembled WGS sequence"/>
</dbReference>
<comment type="similarity">
    <text evidence="11">Belongs to the type II topoisomerase family. ParE type 1 subfamily.</text>
</comment>
<feature type="binding site" evidence="11">
    <location>
        <position position="45"/>
    </location>
    <ligand>
        <name>ATP</name>
        <dbReference type="ChEBI" id="CHEBI:30616"/>
    </ligand>
</feature>
<evidence type="ECO:0000313" key="14">
    <source>
        <dbReference type="EMBL" id="MBB5041660.1"/>
    </source>
</evidence>
<evidence type="ECO:0000256" key="11">
    <source>
        <dbReference type="HAMAP-Rule" id="MF_00938"/>
    </source>
</evidence>
<dbReference type="GO" id="GO:0003677">
    <property type="term" value="F:DNA binding"/>
    <property type="evidence" value="ECO:0007669"/>
    <property type="project" value="UniProtKB-UniRule"/>
</dbReference>
<evidence type="ECO:0000256" key="9">
    <source>
        <dbReference type="ARBA" id="ARBA00023235"/>
    </source>
</evidence>
<dbReference type="SUPFAM" id="SSF55874">
    <property type="entry name" value="ATPase domain of HSP90 chaperone/DNA topoisomerase II/histidine kinase"/>
    <property type="match status" value="1"/>
</dbReference>
<dbReference type="InterPro" id="IPR001241">
    <property type="entry name" value="Topo_IIA"/>
</dbReference>
<gene>
    <name evidence="11" type="primary">parE</name>
    <name evidence="14" type="ORF">HNQ66_001043</name>
</gene>
<dbReference type="PROSITE" id="PS00177">
    <property type="entry name" value="TOPOISOMERASE_II"/>
    <property type="match status" value="1"/>
</dbReference>
<dbReference type="FunFam" id="3.40.50.670:FF:000006">
    <property type="entry name" value="DNA topoisomerase (ATP-hydrolyzing)"/>
    <property type="match status" value="1"/>
</dbReference>
<comment type="caution">
    <text evidence="14">The sequence shown here is derived from an EMBL/GenBank/DDBJ whole genome shotgun (WGS) entry which is preliminary data.</text>
</comment>
<feature type="domain" description="Toprim" evidence="13">
    <location>
        <begin position="465"/>
        <end position="579"/>
    </location>
</feature>
<dbReference type="InterPro" id="IPR013760">
    <property type="entry name" value="Topo_IIA-like_dom_sf"/>
</dbReference>
<feature type="site" description="Interaction with DNA" evidence="11">
    <location>
        <position position="668"/>
    </location>
</feature>
<dbReference type="CDD" id="cd00822">
    <property type="entry name" value="TopoII_Trans_DNA_gyrase"/>
    <property type="match status" value="1"/>
</dbReference>
<protein>
    <recommendedName>
        <fullName evidence="11">DNA topoisomerase 4 subunit B</fullName>
        <ecNumber evidence="11">5.6.2.2</ecNumber>
    </recommendedName>
    <alternativeName>
        <fullName evidence="11">Topoisomerase IV subunit B</fullName>
    </alternativeName>
</protein>
<dbReference type="EC" id="5.6.2.2" evidence="11"/>
<name>A0A7W8DTP1_9HYPH</name>
<dbReference type="PANTHER" id="PTHR45866:SF4">
    <property type="entry name" value="DNA TOPOISOMERASE 4 SUBUNIT B"/>
    <property type="match status" value="1"/>
</dbReference>
<keyword evidence="7 11" id="KW-0799">Topoisomerase</keyword>
<keyword evidence="3" id="KW-0479">Metal-binding</keyword>
<evidence type="ECO:0000256" key="7">
    <source>
        <dbReference type="ARBA" id="ARBA00023029"/>
    </source>
</evidence>
<comment type="subunit">
    <text evidence="10 11">Heterotetramer composed of ParC and ParE.</text>
</comment>
<dbReference type="InterPro" id="IPR002288">
    <property type="entry name" value="DNA_gyrase_B_C"/>
</dbReference>
<dbReference type="PANTHER" id="PTHR45866">
    <property type="entry name" value="DNA GYRASE/TOPOISOMERASE SUBUNIT B"/>
    <property type="match status" value="1"/>
</dbReference>
<dbReference type="Gene3D" id="3.30.565.10">
    <property type="entry name" value="Histidine kinase-like ATPase, C-terminal domain"/>
    <property type="match status" value="1"/>
</dbReference>
<dbReference type="RefSeq" id="WP_184141575.1">
    <property type="nucleotide sequence ID" value="NZ_JACHIK010000003.1"/>
</dbReference>
<dbReference type="GO" id="GO:0005524">
    <property type="term" value="F:ATP binding"/>
    <property type="evidence" value="ECO:0007669"/>
    <property type="project" value="UniProtKB-UniRule"/>
</dbReference>
<dbReference type="CDD" id="cd16928">
    <property type="entry name" value="HATPase_GyrB-like"/>
    <property type="match status" value="1"/>
</dbReference>
<evidence type="ECO:0000256" key="6">
    <source>
        <dbReference type="ARBA" id="ARBA00022842"/>
    </source>
</evidence>
<keyword evidence="8 11" id="KW-0238">DNA-binding</keyword>
<dbReference type="InterPro" id="IPR014721">
    <property type="entry name" value="Ribsml_uS5_D2-typ_fold_subgr"/>
</dbReference>
<organism evidence="14 15">
    <name type="scientific">Shinella fusca</name>
    <dbReference type="NCBI Taxonomy" id="544480"/>
    <lineage>
        <taxon>Bacteria</taxon>
        <taxon>Pseudomonadati</taxon>
        <taxon>Pseudomonadota</taxon>
        <taxon>Alphaproteobacteria</taxon>
        <taxon>Hyphomicrobiales</taxon>
        <taxon>Rhizobiaceae</taxon>
        <taxon>Shinella</taxon>
    </lineage>
</organism>
<evidence type="ECO:0000256" key="1">
    <source>
        <dbReference type="ARBA" id="ARBA00000185"/>
    </source>
</evidence>
<dbReference type="AlphaFoldDB" id="A0A7W8DTP1"/>
<dbReference type="PRINTS" id="PR00418">
    <property type="entry name" value="TPI2FAMILY"/>
</dbReference>
<dbReference type="GO" id="GO:0007059">
    <property type="term" value="P:chromosome segregation"/>
    <property type="evidence" value="ECO:0007669"/>
    <property type="project" value="UniProtKB-UniRule"/>
</dbReference>
<feature type="binding site" evidence="11">
    <location>
        <position position="385"/>
    </location>
    <ligand>
        <name>ATP</name>
        <dbReference type="ChEBI" id="CHEBI:30616"/>
    </ligand>
</feature>
<evidence type="ECO:0000256" key="10">
    <source>
        <dbReference type="ARBA" id="ARBA00063644"/>
    </source>
</evidence>
<dbReference type="Pfam" id="PF02518">
    <property type="entry name" value="HATPase_c"/>
    <property type="match status" value="1"/>
</dbReference>
<feature type="site" description="Interaction with DNA" evidence="11">
    <location>
        <position position="551"/>
    </location>
</feature>
<dbReference type="Pfam" id="PF00986">
    <property type="entry name" value="DNA_gyraseB_C"/>
    <property type="match status" value="1"/>
</dbReference>
<keyword evidence="4 11" id="KW-0547">Nucleotide-binding</keyword>
<evidence type="ECO:0000256" key="4">
    <source>
        <dbReference type="ARBA" id="ARBA00022741"/>
    </source>
</evidence>
<dbReference type="PROSITE" id="PS50880">
    <property type="entry name" value="TOPRIM"/>
    <property type="match status" value="1"/>
</dbReference>
<dbReference type="EMBL" id="JACHIK010000003">
    <property type="protein sequence ID" value="MBB5041660.1"/>
    <property type="molecule type" value="Genomic_DNA"/>
</dbReference>
<feature type="site" description="Interaction with DNA" evidence="11">
    <location>
        <position position="499"/>
    </location>
</feature>
<dbReference type="SMART" id="SM00433">
    <property type="entry name" value="TOP2c"/>
    <property type="match status" value="1"/>
</dbReference>
<evidence type="ECO:0000256" key="3">
    <source>
        <dbReference type="ARBA" id="ARBA00022723"/>
    </source>
</evidence>
<dbReference type="GO" id="GO:0003918">
    <property type="term" value="F:DNA topoisomerase type II (double strand cut, ATP-hydrolyzing) activity"/>
    <property type="evidence" value="ECO:0007669"/>
    <property type="project" value="UniProtKB-UniRule"/>
</dbReference>
<comment type="function">
    <text evidence="11">Topoisomerase IV is essential for chromosome segregation. It relaxes supercoiled DNA. Performs the decatenation events required during the replication of a circular DNA molecule.</text>
</comment>
<feature type="binding site" evidence="11">
    <location>
        <begin position="154"/>
        <end position="160"/>
    </location>
    <ligand>
        <name>ATP</name>
        <dbReference type="ChEBI" id="CHEBI:30616"/>
    </ligand>
</feature>
<dbReference type="PRINTS" id="PR01159">
    <property type="entry name" value="DNAGYRASEB"/>
</dbReference>
<reference evidence="14 15" key="1">
    <citation type="submission" date="2020-08" db="EMBL/GenBank/DDBJ databases">
        <title>Genomic Encyclopedia of Type Strains, Phase IV (KMG-IV): sequencing the most valuable type-strain genomes for metagenomic binning, comparative biology and taxonomic classification.</title>
        <authorList>
            <person name="Goeker M."/>
        </authorList>
    </citation>
    <scope>NUCLEOTIDE SEQUENCE [LARGE SCALE GENOMIC DNA]</scope>
    <source>
        <strain evidence="14 15">DSM 21319</strain>
    </source>
</reference>
<dbReference type="FunFam" id="3.30.565.10:FF:000002">
    <property type="entry name" value="DNA gyrase subunit B"/>
    <property type="match status" value="1"/>
</dbReference>
<keyword evidence="15" id="KW-1185">Reference proteome</keyword>
<dbReference type="SUPFAM" id="SSF56719">
    <property type="entry name" value="Type II DNA topoisomerase"/>
    <property type="match status" value="1"/>
</dbReference>
<dbReference type="InterPro" id="IPR013506">
    <property type="entry name" value="Topo_IIA_bsu_dom2"/>
</dbReference>
<dbReference type="SMART" id="SM00387">
    <property type="entry name" value="HATPase_c"/>
    <property type="match status" value="1"/>
</dbReference>
<dbReference type="GO" id="GO:0005694">
    <property type="term" value="C:chromosome"/>
    <property type="evidence" value="ECO:0007669"/>
    <property type="project" value="InterPro"/>
</dbReference>
<dbReference type="SUPFAM" id="SSF54211">
    <property type="entry name" value="Ribosomal protein S5 domain 2-like"/>
    <property type="match status" value="1"/>
</dbReference>
<accession>A0A7W8DTP1</accession>
<feature type="binding site" evidence="11">
    <location>
        <position position="85"/>
    </location>
    <ligand>
        <name>ATP</name>
        <dbReference type="ChEBI" id="CHEBI:30616"/>
    </ligand>
</feature>
<dbReference type="Pfam" id="PF00204">
    <property type="entry name" value="DNA_gyraseB"/>
    <property type="match status" value="1"/>
</dbReference>
<dbReference type="HAMAP" id="MF_00938">
    <property type="entry name" value="ParE_type1"/>
    <property type="match status" value="1"/>
</dbReference>
<dbReference type="GO" id="GO:0046872">
    <property type="term" value="F:metal ion binding"/>
    <property type="evidence" value="ECO:0007669"/>
    <property type="project" value="UniProtKB-KW"/>
</dbReference>
<dbReference type="FunFam" id="3.30.230.10:FF:000047">
    <property type="entry name" value="DNA topoisomerase 4 subunit B"/>
    <property type="match status" value="1"/>
</dbReference>
<evidence type="ECO:0000256" key="5">
    <source>
        <dbReference type="ARBA" id="ARBA00022840"/>
    </source>
</evidence>
<feature type="compositionally biased region" description="Low complexity" evidence="12">
    <location>
        <begin position="16"/>
        <end position="37"/>
    </location>
</feature>
<dbReference type="NCBIfam" id="TIGR01055">
    <property type="entry name" value="parE_Gneg"/>
    <property type="match status" value="1"/>
</dbReference>
<evidence type="ECO:0000313" key="15">
    <source>
        <dbReference type="Proteomes" id="UP000535406"/>
    </source>
</evidence>
<keyword evidence="5 11" id="KW-0067">ATP-binding</keyword>
<dbReference type="InterPro" id="IPR018522">
    <property type="entry name" value="TopoIIA_CS"/>
</dbReference>
<evidence type="ECO:0000259" key="13">
    <source>
        <dbReference type="PROSITE" id="PS50880"/>
    </source>
</evidence>
<dbReference type="Gene3D" id="3.40.50.670">
    <property type="match status" value="1"/>
</dbReference>
<evidence type="ECO:0000256" key="2">
    <source>
        <dbReference type="ARBA" id="ARBA00001946"/>
    </source>
</evidence>
<keyword evidence="9 11" id="KW-0413">Isomerase</keyword>
<dbReference type="InterPro" id="IPR013759">
    <property type="entry name" value="Topo_IIA_B_C"/>
</dbReference>
<evidence type="ECO:0000256" key="8">
    <source>
        <dbReference type="ARBA" id="ARBA00023125"/>
    </source>
</evidence>
<comment type="catalytic activity">
    <reaction evidence="1 11">
        <text>ATP-dependent breakage, passage and rejoining of double-stranded DNA.</text>
        <dbReference type="EC" id="5.6.2.2"/>
    </reaction>
</comment>
<dbReference type="Pfam" id="PF01751">
    <property type="entry name" value="Toprim"/>
    <property type="match status" value="1"/>
</dbReference>
<proteinExistence type="inferred from homology"/>
<feature type="binding site" evidence="11">
    <location>
        <position position="112"/>
    </location>
    <ligand>
        <name>ATP</name>
        <dbReference type="ChEBI" id="CHEBI:30616"/>
    </ligand>
</feature>
<feature type="region of interest" description="Disordered" evidence="12">
    <location>
        <begin position="1"/>
        <end position="44"/>
    </location>
</feature>
<comment type="cofactor">
    <cofactor evidence="2">
        <name>Mg(2+)</name>
        <dbReference type="ChEBI" id="CHEBI:18420"/>
    </cofactor>
</comment>
<dbReference type="InterPro" id="IPR005737">
    <property type="entry name" value="TopoIV_B_Gneg"/>
</dbReference>
<dbReference type="InterPro" id="IPR020568">
    <property type="entry name" value="Ribosomal_Su5_D2-typ_SF"/>
</dbReference>
<dbReference type="GO" id="GO:0006265">
    <property type="term" value="P:DNA topological change"/>
    <property type="evidence" value="ECO:0007669"/>
    <property type="project" value="UniProtKB-UniRule"/>
</dbReference>